<evidence type="ECO:0000256" key="2">
    <source>
        <dbReference type="ARBA" id="ARBA00005120"/>
    </source>
</evidence>
<dbReference type="GO" id="GO:0019877">
    <property type="term" value="P:diaminopimelate biosynthetic process"/>
    <property type="evidence" value="ECO:0007669"/>
    <property type="project" value="UniProtKB-KW"/>
</dbReference>
<dbReference type="PANTHER" id="PTHR12128">
    <property type="entry name" value="DIHYDRODIPICOLINATE SYNTHASE"/>
    <property type="match status" value="1"/>
</dbReference>
<feature type="active site" description="Proton donor/acceptor" evidence="14">
    <location>
        <position position="134"/>
    </location>
</feature>
<feature type="binding site" evidence="15">
    <location>
        <position position="203"/>
    </location>
    <ligand>
        <name>pyruvate</name>
        <dbReference type="ChEBI" id="CHEBI:15361"/>
    </ligand>
</feature>
<evidence type="ECO:0000256" key="5">
    <source>
        <dbReference type="ARBA" id="ARBA00022490"/>
    </source>
</evidence>
<dbReference type="AlphaFoldDB" id="A0A1Y5F9N1"/>
<protein>
    <recommendedName>
        <fullName evidence="4 12">4-hydroxy-tetrahydrodipicolinate synthase</fullName>
        <ecNumber evidence="4 12">4.3.3.7</ecNumber>
    </recommendedName>
</protein>
<comment type="caution">
    <text evidence="16">The sequence shown here is derived from an EMBL/GenBank/DDBJ whole genome shotgun (WGS) entry which is preliminary data.</text>
</comment>
<dbReference type="PROSITE" id="PS00665">
    <property type="entry name" value="DHDPS_1"/>
    <property type="match status" value="1"/>
</dbReference>
<comment type="catalytic activity">
    <reaction evidence="11">
        <text>L-aspartate 4-semialdehyde + pyruvate = (2S,4S)-4-hydroxy-2,3,4,5-tetrahydrodipicolinate + H2O + H(+)</text>
        <dbReference type="Rhea" id="RHEA:34171"/>
        <dbReference type="ChEBI" id="CHEBI:15361"/>
        <dbReference type="ChEBI" id="CHEBI:15377"/>
        <dbReference type="ChEBI" id="CHEBI:15378"/>
        <dbReference type="ChEBI" id="CHEBI:67139"/>
        <dbReference type="ChEBI" id="CHEBI:537519"/>
        <dbReference type="EC" id="4.3.3.7"/>
    </reaction>
</comment>
<dbReference type="Gene3D" id="3.20.20.70">
    <property type="entry name" value="Aldolase class I"/>
    <property type="match status" value="1"/>
</dbReference>
<dbReference type="NCBIfam" id="TIGR00674">
    <property type="entry name" value="dapA"/>
    <property type="match status" value="1"/>
</dbReference>
<dbReference type="InterPro" id="IPR020625">
    <property type="entry name" value="Schiff_base-form_aldolases_AS"/>
</dbReference>
<feature type="binding site" evidence="15">
    <location>
        <position position="47"/>
    </location>
    <ligand>
        <name>pyruvate</name>
        <dbReference type="ChEBI" id="CHEBI:15361"/>
    </ligand>
</feature>
<evidence type="ECO:0000256" key="1">
    <source>
        <dbReference type="ARBA" id="ARBA00003294"/>
    </source>
</evidence>
<comment type="similarity">
    <text evidence="3 13">Belongs to the DapA family.</text>
</comment>
<dbReference type="PROSITE" id="PS00666">
    <property type="entry name" value="DHDPS_2"/>
    <property type="match status" value="1"/>
</dbReference>
<evidence type="ECO:0000256" key="14">
    <source>
        <dbReference type="PIRSR" id="PIRSR001365-1"/>
    </source>
</evidence>
<dbReference type="GO" id="GO:0005829">
    <property type="term" value="C:cytosol"/>
    <property type="evidence" value="ECO:0007669"/>
    <property type="project" value="TreeGrafter"/>
</dbReference>
<dbReference type="PRINTS" id="PR00146">
    <property type="entry name" value="DHPICSNTHASE"/>
</dbReference>
<dbReference type="GO" id="GO:0008840">
    <property type="term" value="F:4-hydroxy-tetrahydrodipicolinate synthase activity"/>
    <property type="evidence" value="ECO:0007669"/>
    <property type="project" value="UniProtKB-UniRule"/>
</dbReference>
<organism evidence="16 17">
    <name type="scientific">Halobacteriovorax marinus</name>
    <dbReference type="NCBI Taxonomy" id="97084"/>
    <lineage>
        <taxon>Bacteria</taxon>
        <taxon>Pseudomonadati</taxon>
        <taxon>Bdellovibrionota</taxon>
        <taxon>Bacteriovoracia</taxon>
        <taxon>Bacteriovoracales</taxon>
        <taxon>Halobacteriovoraceae</taxon>
        <taxon>Halobacteriovorax</taxon>
    </lineage>
</organism>
<dbReference type="SUPFAM" id="SSF51569">
    <property type="entry name" value="Aldolase"/>
    <property type="match status" value="1"/>
</dbReference>
<keyword evidence="5" id="KW-0963">Cytoplasm</keyword>
<comment type="function">
    <text evidence="1">Catalyzes the condensation of (S)-aspartate-beta-semialdehyde [(S)-ASA] and pyruvate to 4-hydroxy-tetrahydrodipicolinate (HTPA).</text>
</comment>
<dbReference type="InterPro" id="IPR005263">
    <property type="entry name" value="DapA"/>
</dbReference>
<dbReference type="InterPro" id="IPR020624">
    <property type="entry name" value="Schiff_base-form_aldolases_CS"/>
</dbReference>
<sequence>MSLNDYPLWTAVITPMNEDGSVNYTDLTNILKAQDEAENGILILGSTGEALNLDEDEKRKILEHTIAQDLKAPIMVGVGGSNLTDTRNWIKYLEELKVQAYLLVTPLYAKPGTIGQYEWFKDLMDLSTRPCMLYNVPSRTGIKMSFKAVEMLKDHKNLWGIKEASGSTEDFAKYVAAAPSARVYSGDDALMPEFSAIGAKGLVSVASNVWAKQTHRYVEKCLDSSLEEKALWAESTNNLFLASNPIPVKALMVHDKQISSVVLRAPLTHKDLEDISELVSSHAKINEWYQSNK</sequence>
<evidence type="ECO:0000256" key="8">
    <source>
        <dbReference type="ARBA" id="ARBA00023154"/>
    </source>
</evidence>
<dbReference type="PANTHER" id="PTHR12128:SF66">
    <property type="entry name" value="4-HYDROXY-2-OXOGLUTARATE ALDOLASE, MITOCHONDRIAL"/>
    <property type="match status" value="1"/>
</dbReference>
<evidence type="ECO:0000256" key="11">
    <source>
        <dbReference type="ARBA" id="ARBA00047836"/>
    </source>
</evidence>
<dbReference type="InterPro" id="IPR002220">
    <property type="entry name" value="DapA-like"/>
</dbReference>
<dbReference type="EC" id="4.3.3.7" evidence="4 12"/>
<evidence type="ECO:0000256" key="15">
    <source>
        <dbReference type="PIRSR" id="PIRSR001365-2"/>
    </source>
</evidence>
<keyword evidence="9 13" id="KW-0456">Lyase</keyword>
<dbReference type="Proteomes" id="UP000196531">
    <property type="component" value="Unassembled WGS sequence"/>
</dbReference>
<keyword evidence="6" id="KW-0028">Amino-acid biosynthesis</keyword>
<gene>
    <name evidence="16" type="ORF">A9Q84_15570</name>
</gene>
<evidence type="ECO:0000256" key="12">
    <source>
        <dbReference type="NCBIfam" id="TIGR00674"/>
    </source>
</evidence>
<evidence type="ECO:0000256" key="10">
    <source>
        <dbReference type="ARBA" id="ARBA00023270"/>
    </source>
</evidence>
<proteinExistence type="inferred from homology"/>
<reference evidence="17" key="1">
    <citation type="journal article" date="2017" name="Proc. Natl. Acad. Sci. U.S.A.">
        <title>Simulation of Deepwater Horizon oil plume reveals substrate specialization within a complex community of hydrocarbon-degraders.</title>
        <authorList>
            <person name="Hu P."/>
            <person name="Dubinsky E.A."/>
            <person name="Probst A.J."/>
            <person name="Wang J."/>
            <person name="Sieber C.M.K."/>
            <person name="Tom L.M."/>
            <person name="Gardinali P."/>
            <person name="Banfield J.F."/>
            <person name="Atlas R.M."/>
            <person name="Andersen G.L."/>
        </authorList>
    </citation>
    <scope>NUCLEOTIDE SEQUENCE [LARGE SCALE GENOMIC DNA]</scope>
</reference>
<dbReference type="SMART" id="SM01130">
    <property type="entry name" value="DHDPS"/>
    <property type="match status" value="1"/>
</dbReference>
<evidence type="ECO:0000256" key="13">
    <source>
        <dbReference type="PIRNR" id="PIRNR001365"/>
    </source>
</evidence>
<dbReference type="PIRSF" id="PIRSF001365">
    <property type="entry name" value="DHDPS"/>
    <property type="match status" value="1"/>
</dbReference>
<evidence type="ECO:0000256" key="9">
    <source>
        <dbReference type="ARBA" id="ARBA00023239"/>
    </source>
</evidence>
<evidence type="ECO:0000256" key="4">
    <source>
        <dbReference type="ARBA" id="ARBA00012086"/>
    </source>
</evidence>
<keyword evidence="10" id="KW-0704">Schiff base</keyword>
<evidence type="ECO:0000256" key="3">
    <source>
        <dbReference type="ARBA" id="ARBA00007592"/>
    </source>
</evidence>
<feature type="active site" description="Schiff-base intermediate with substrate" evidence="14">
    <location>
        <position position="162"/>
    </location>
</feature>
<keyword evidence="8" id="KW-0457">Lysine biosynthesis</keyword>
<dbReference type="Pfam" id="PF00701">
    <property type="entry name" value="DHDPS"/>
    <property type="match status" value="1"/>
</dbReference>
<dbReference type="GO" id="GO:0009089">
    <property type="term" value="P:lysine biosynthetic process via diaminopimelate"/>
    <property type="evidence" value="ECO:0007669"/>
    <property type="project" value="UniProtKB-UniRule"/>
</dbReference>
<dbReference type="UniPathway" id="UPA00034">
    <property type="reaction ID" value="UER00017"/>
</dbReference>
<keyword evidence="7" id="KW-0220">Diaminopimelate biosynthesis</keyword>
<evidence type="ECO:0000256" key="6">
    <source>
        <dbReference type="ARBA" id="ARBA00022605"/>
    </source>
</evidence>
<dbReference type="EMBL" id="MAAO01000008">
    <property type="protein sequence ID" value="OUR95260.1"/>
    <property type="molecule type" value="Genomic_DNA"/>
</dbReference>
<comment type="pathway">
    <text evidence="2">Amino-acid biosynthesis; L-lysine biosynthesis via DAP pathway; (S)-tetrahydrodipicolinate from L-aspartate: step 3/4.</text>
</comment>
<evidence type="ECO:0000313" key="16">
    <source>
        <dbReference type="EMBL" id="OUR95260.1"/>
    </source>
</evidence>
<evidence type="ECO:0000256" key="7">
    <source>
        <dbReference type="ARBA" id="ARBA00022915"/>
    </source>
</evidence>
<accession>A0A1Y5F9N1</accession>
<evidence type="ECO:0000313" key="17">
    <source>
        <dbReference type="Proteomes" id="UP000196531"/>
    </source>
</evidence>
<dbReference type="InterPro" id="IPR013785">
    <property type="entry name" value="Aldolase_TIM"/>
</dbReference>
<name>A0A1Y5F9N1_9BACT</name>